<dbReference type="Pfam" id="PF01030">
    <property type="entry name" value="Recep_L_domain"/>
    <property type="match status" value="1"/>
</dbReference>
<feature type="chain" id="PRO_5028914632" evidence="1">
    <location>
        <begin position="19"/>
        <end position="665"/>
    </location>
</feature>
<evidence type="ECO:0000256" key="1">
    <source>
        <dbReference type="SAM" id="SignalP"/>
    </source>
</evidence>
<feature type="domain" description="Receptor L-domain" evidence="2">
    <location>
        <begin position="58"/>
        <end position="157"/>
    </location>
</feature>
<dbReference type="InterPro" id="IPR036941">
    <property type="entry name" value="Rcpt_L-dom_sf"/>
</dbReference>
<dbReference type="WBParaSite" id="Pan_g20503.t1">
    <property type="protein sequence ID" value="Pan_g20503.t1"/>
    <property type="gene ID" value="Pan_g20503"/>
</dbReference>
<accession>A0A7E4VFN9</accession>
<proteinExistence type="predicted"/>
<keyword evidence="1" id="KW-0732">Signal</keyword>
<dbReference type="InterPro" id="IPR000494">
    <property type="entry name" value="Rcpt_L-dom"/>
</dbReference>
<dbReference type="Gene3D" id="2.10.220.10">
    <property type="entry name" value="Hormone Receptor, Insulin-like Growth Factor Receptor 1, Chain A, domain 2"/>
    <property type="match status" value="1"/>
</dbReference>
<dbReference type="Gene3D" id="3.80.20.20">
    <property type="entry name" value="Receptor L-domain"/>
    <property type="match status" value="1"/>
</dbReference>
<dbReference type="InterPro" id="IPR006212">
    <property type="entry name" value="Furin_repeat"/>
</dbReference>
<evidence type="ECO:0000259" key="2">
    <source>
        <dbReference type="Pfam" id="PF01030"/>
    </source>
</evidence>
<reference evidence="3" key="1">
    <citation type="journal article" date="2013" name="Genetics">
        <title>The draft genome and transcriptome of Panagrellus redivivus are shaped by the harsh demands of a free-living lifestyle.</title>
        <authorList>
            <person name="Srinivasan J."/>
            <person name="Dillman A.R."/>
            <person name="Macchietto M.G."/>
            <person name="Heikkinen L."/>
            <person name="Lakso M."/>
            <person name="Fracchia K.M."/>
            <person name="Antoshechkin I."/>
            <person name="Mortazavi A."/>
            <person name="Wong G."/>
            <person name="Sternberg P.W."/>
        </authorList>
    </citation>
    <scope>NUCLEOTIDE SEQUENCE [LARGE SCALE GENOMIC DNA]</scope>
    <source>
        <strain evidence="3">MT8872</strain>
    </source>
</reference>
<keyword evidence="3" id="KW-1185">Reference proteome</keyword>
<dbReference type="SUPFAM" id="SSF52058">
    <property type="entry name" value="L domain-like"/>
    <property type="match status" value="1"/>
</dbReference>
<name>A0A7E4VFN9_PANRE</name>
<dbReference type="CDD" id="cd00064">
    <property type="entry name" value="FU"/>
    <property type="match status" value="1"/>
</dbReference>
<dbReference type="AlphaFoldDB" id="A0A7E4VFN9"/>
<sequence>MRWRLLALLVVSIGTAVGDVFTANGYCNGMKINPTDYKDYDKLKVNEYTTELKFYTDCEMILGDFYILNDAQVEFKHLQEITGTLYIGGTASKPVIMPNLVVVHGESLFENEYSVVFDNYQGEYFFAPRFILIANGKLFVRNSPKLCNIKTSIEKKSLFRLAPNEVVNDRFIYINSFTTDCAQRRKCTACANFCWASDDQNQVTVFDNEKSCQHRPYDYECNCPKKDPITQSPACYLKNSKGTCCDESCDGACVEVKNLQGNLVLRCAACPKGKSLDSKTGKCITECGTIKFGNICKADNTCPTHLIKFNKRCHTECPLGMTVVNRGTDQDHRYECVGCPLTVNGDSLVGTCGRVCNVKVTPTKGQLTVTNIFKMWEHFGRFKYPDTQVNEAMLCDVLLGDIVVDALKVGDLDLWFLTRLRAIYGTISRNKNSKKPVLFFGNAYYIKDIVASGFTEGYLDITEGHNQAQGYGKVVEDKNCNCDGNRCFLPNHCTECPKKRQIIDDRTGFLATYCLSKNTVIPAYEFLDTTKVVTKEKANVPRRLVLPCHPACKEQPTGAWCTGETSFDCKACKLTLKTYNMITCVESCPLGYYQKGSECLRCHATCRQGCKGPDATMGPSGCNQCLSFVAPPADYTPKEPLCFKPPPPTEVSGRVAQMFERDRPK</sequence>
<protein>
    <submittedName>
        <fullName evidence="4">Recep_L_domain domain-containing protein</fullName>
    </submittedName>
</protein>
<organism evidence="3 4">
    <name type="scientific">Panagrellus redivivus</name>
    <name type="common">Microworm</name>
    <dbReference type="NCBI Taxonomy" id="6233"/>
    <lineage>
        <taxon>Eukaryota</taxon>
        <taxon>Metazoa</taxon>
        <taxon>Ecdysozoa</taxon>
        <taxon>Nematoda</taxon>
        <taxon>Chromadorea</taxon>
        <taxon>Rhabditida</taxon>
        <taxon>Tylenchina</taxon>
        <taxon>Panagrolaimomorpha</taxon>
        <taxon>Panagrolaimoidea</taxon>
        <taxon>Panagrolaimidae</taxon>
        <taxon>Panagrellus</taxon>
    </lineage>
</organism>
<evidence type="ECO:0000313" key="3">
    <source>
        <dbReference type="Proteomes" id="UP000492821"/>
    </source>
</evidence>
<evidence type="ECO:0000313" key="4">
    <source>
        <dbReference type="WBParaSite" id="Pan_g20503.t1"/>
    </source>
</evidence>
<dbReference type="Proteomes" id="UP000492821">
    <property type="component" value="Unassembled WGS sequence"/>
</dbReference>
<dbReference type="InterPro" id="IPR009030">
    <property type="entry name" value="Growth_fac_rcpt_cys_sf"/>
</dbReference>
<reference evidence="4" key="2">
    <citation type="submission" date="2020-10" db="UniProtKB">
        <authorList>
            <consortium name="WormBaseParasite"/>
        </authorList>
    </citation>
    <scope>IDENTIFICATION</scope>
</reference>
<dbReference type="SMART" id="SM00261">
    <property type="entry name" value="FU"/>
    <property type="match status" value="3"/>
</dbReference>
<feature type="signal peptide" evidence="1">
    <location>
        <begin position="1"/>
        <end position="18"/>
    </location>
</feature>
<dbReference type="SUPFAM" id="SSF57184">
    <property type="entry name" value="Growth factor receptor domain"/>
    <property type="match status" value="1"/>
</dbReference>